<dbReference type="CDD" id="cd18809">
    <property type="entry name" value="SF1_C_RecD"/>
    <property type="match status" value="1"/>
</dbReference>
<evidence type="ECO:0000259" key="5">
    <source>
        <dbReference type="SMART" id="SM00382"/>
    </source>
</evidence>
<dbReference type="GO" id="GO:0017116">
    <property type="term" value="F:single-stranded DNA helicase activity"/>
    <property type="evidence" value="ECO:0007669"/>
    <property type="project" value="TreeGrafter"/>
</dbReference>
<evidence type="ECO:0000256" key="1">
    <source>
        <dbReference type="ARBA" id="ARBA00022741"/>
    </source>
</evidence>
<dbReference type="EC" id="5.6.2.3" evidence="3"/>
<dbReference type="SUPFAM" id="SSF52540">
    <property type="entry name" value="P-loop containing nucleoside triphosphate hydrolases"/>
    <property type="match status" value="2"/>
</dbReference>
<dbReference type="InterPro" id="IPR041451">
    <property type="entry name" value="RecD2_SH13"/>
</dbReference>
<dbReference type="Gene3D" id="2.30.30.940">
    <property type="match status" value="1"/>
</dbReference>
<keyword evidence="7" id="KW-1185">Reference proteome</keyword>
<keyword evidence="3 6" id="KW-0347">Helicase</keyword>
<dbReference type="InterPro" id="IPR010994">
    <property type="entry name" value="RuvA_2-like"/>
</dbReference>
<dbReference type="SMART" id="SM00278">
    <property type="entry name" value="HhH1"/>
    <property type="match status" value="3"/>
</dbReference>
<dbReference type="InterPro" id="IPR006345">
    <property type="entry name" value="RecD2"/>
</dbReference>
<dbReference type="GO" id="GO:0009338">
    <property type="term" value="C:exodeoxyribonuclease V complex"/>
    <property type="evidence" value="ECO:0007669"/>
    <property type="project" value="TreeGrafter"/>
</dbReference>
<gene>
    <name evidence="3" type="primary">recD2</name>
    <name evidence="6" type="ORF">FZ040_05460</name>
</gene>
<name>A0A5D6W676_9FIRM</name>
<accession>A0A5D6W676</accession>
<dbReference type="Pfam" id="PF14490">
    <property type="entry name" value="HHH_RecD2"/>
    <property type="match status" value="1"/>
</dbReference>
<comment type="catalytic activity">
    <reaction evidence="3">
        <text>ATP + H2O = ADP + phosphate + H(+)</text>
        <dbReference type="Rhea" id="RHEA:13065"/>
        <dbReference type="ChEBI" id="CHEBI:15377"/>
        <dbReference type="ChEBI" id="CHEBI:15378"/>
        <dbReference type="ChEBI" id="CHEBI:30616"/>
        <dbReference type="ChEBI" id="CHEBI:43474"/>
        <dbReference type="ChEBI" id="CHEBI:456216"/>
        <dbReference type="EC" id="5.6.2.3"/>
    </reaction>
</comment>
<protein>
    <recommendedName>
        <fullName evidence="3">ATP-dependent RecD2 DNA helicase</fullName>
        <ecNumber evidence="3">5.6.2.3</ecNumber>
    </recommendedName>
    <alternativeName>
        <fullName evidence="3">DNA 5'-3' helicase subunit RecD2</fullName>
    </alternativeName>
</protein>
<dbReference type="Pfam" id="PF13538">
    <property type="entry name" value="UvrD_C_2"/>
    <property type="match status" value="1"/>
</dbReference>
<feature type="domain" description="Helix-hairpin-helix DNA-binding motif class 1" evidence="4">
    <location>
        <begin position="133"/>
        <end position="152"/>
    </location>
</feature>
<reference evidence="6 7" key="1">
    <citation type="submission" date="2019-08" db="EMBL/GenBank/DDBJ databases">
        <title>Selenomonas sp. mPRGC5 and Selenomonas sp. mPRGC8 isolated from ruminal fluid of dairy goat (Capra hircus).</title>
        <authorList>
            <person name="Poothong S."/>
            <person name="Nuengjamnong C."/>
            <person name="Tanasupawat S."/>
        </authorList>
    </citation>
    <scope>NUCLEOTIDE SEQUENCE [LARGE SCALE GENOMIC DNA]</scope>
    <source>
        <strain evidence="7">mPRGC5</strain>
    </source>
</reference>
<dbReference type="InterPro" id="IPR003593">
    <property type="entry name" value="AAA+_ATPase"/>
</dbReference>
<organism evidence="6 7">
    <name type="scientific">Selenomonas ruminis</name>
    <dbReference type="NCBI Taxonomy" id="2593411"/>
    <lineage>
        <taxon>Bacteria</taxon>
        <taxon>Bacillati</taxon>
        <taxon>Bacillota</taxon>
        <taxon>Negativicutes</taxon>
        <taxon>Selenomonadales</taxon>
        <taxon>Selenomonadaceae</taxon>
        <taxon>Selenomonas</taxon>
    </lineage>
</organism>
<evidence type="ECO:0000256" key="2">
    <source>
        <dbReference type="ARBA" id="ARBA00022840"/>
    </source>
</evidence>
<dbReference type="HAMAP" id="MF_01488">
    <property type="entry name" value="RecD2"/>
    <property type="match status" value="1"/>
</dbReference>
<dbReference type="Pfam" id="PF14520">
    <property type="entry name" value="HHH_5"/>
    <property type="match status" value="1"/>
</dbReference>
<dbReference type="GO" id="GO:0006310">
    <property type="term" value="P:DNA recombination"/>
    <property type="evidence" value="ECO:0007669"/>
    <property type="project" value="InterPro"/>
</dbReference>
<feature type="domain" description="Helix-hairpin-helix DNA-binding motif class 1" evidence="4">
    <location>
        <begin position="97"/>
        <end position="119"/>
    </location>
</feature>
<dbReference type="PANTHER" id="PTHR43788">
    <property type="entry name" value="DNA2/NAM7 HELICASE FAMILY MEMBER"/>
    <property type="match status" value="1"/>
</dbReference>
<dbReference type="GO" id="GO:0006281">
    <property type="term" value="P:DNA repair"/>
    <property type="evidence" value="ECO:0007669"/>
    <property type="project" value="InterPro"/>
</dbReference>
<keyword evidence="3" id="KW-0238">DNA-binding</keyword>
<dbReference type="InterPro" id="IPR055446">
    <property type="entry name" value="RecD2_N_OB"/>
</dbReference>
<evidence type="ECO:0000256" key="3">
    <source>
        <dbReference type="HAMAP-Rule" id="MF_01488"/>
    </source>
</evidence>
<keyword evidence="3" id="KW-0378">Hydrolase</keyword>
<evidence type="ECO:0000313" key="6">
    <source>
        <dbReference type="EMBL" id="TYZ23330.1"/>
    </source>
</evidence>
<dbReference type="GO" id="GO:0003677">
    <property type="term" value="F:DNA binding"/>
    <property type="evidence" value="ECO:0007669"/>
    <property type="project" value="UniProtKB-UniRule"/>
</dbReference>
<dbReference type="Gene3D" id="3.40.50.300">
    <property type="entry name" value="P-loop containing nucleotide triphosphate hydrolases"/>
    <property type="match status" value="2"/>
</dbReference>
<dbReference type="AlphaFoldDB" id="A0A5D6W676"/>
<comment type="caution">
    <text evidence="6">The sequence shown here is derived from an EMBL/GenBank/DDBJ whole genome shotgun (WGS) entry which is preliminary data.</text>
</comment>
<dbReference type="GO" id="GO:0005524">
    <property type="term" value="F:ATP binding"/>
    <property type="evidence" value="ECO:0007669"/>
    <property type="project" value="UniProtKB-UniRule"/>
</dbReference>
<keyword evidence="1 3" id="KW-0547">Nucleotide-binding</keyword>
<dbReference type="Gene3D" id="1.10.10.2220">
    <property type="match status" value="1"/>
</dbReference>
<keyword evidence="2 3" id="KW-0067">ATP-binding</keyword>
<dbReference type="Pfam" id="PF18335">
    <property type="entry name" value="SH3_13"/>
    <property type="match status" value="1"/>
</dbReference>
<dbReference type="Pfam" id="PF23139">
    <property type="entry name" value="OB_YrrC"/>
    <property type="match status" value="1"/>
</dbReference>
<dbReference type="InterPro" id="IPR027417">
    <property type="entry name" value="P-loop_NTPase"/>
</dbReference>
<feature type="domain" description="AAA+ ATPase" evidence="5">
    <location>
        <begin position="349"/>
        <end position="502"/>
    </location>
</feature>
<dbReference type="RefSeq" id="WP_149171085.1">
    <property type="nucleotide sequence ID" value="NZ_VTOY01000003.1"/>
</dbReference>
<dbReference type="SUPFAM" id="SSF47781">
    <property type="entry name" value="RuvA domain 2-like"/>
    <property type="match status" value="1"/>
</dbReference>
<dbReference type="InterPro" id="IPR029493">
    <property type="entry name" value="RecD2-like_HHH"/>
</dbReference>
<evidence type="ECO:0000313" key="7">
    <source>
        <dbReference type="Proteomes" id="UP000323646"/>
    </source>
</evidence>
<feature type="binding site" evidence="3">
    <location>
        <begin position="360"/>
        <end position="364"/>
    </location>
    <ligand>
        <name>ATP</name>
        <dbReference type="ChEBI" id="CHEBI:30616"/>
    </ligand>
</feature>
<dbReference type="SMART" id="SM00382">
    <property type="entry name" value="AAA"/>
    <property type="match status" value="1"/>
</dbReference>
<evidence type="ECO:0000259" key="4">
    <source>
        <dbReference type="SMART" id="SM00278"/>
    </source>
</evidence>
<feature type="domain" description="Helix-hairpin-helix DNA-binding motif class 1" evidence="4">
    <location>
        <begin position="197"/>
        <end position="216"/>
    </location>
</feature>
<dbReference type="InterPro" id="IPR050534">
    <property type="entry name" value="Coronavir_polyprotein_1ab"/>
</dbReference>
<dbReference type="Proteomes" id="UP000323646">
    <property type="component" value="Unassembled WGS sequence"/>
</dbReference>
<dbReference type="NCBIfam" id="TIGR01448">
    <property type="entry name" value="recD_rel"/>
    <property type="match status" value="1"/>
</dbReference>
<dbReference type="Gene3D" id="1.10.150.20">
    <property type="entry name" value="5' to 3' exonuclease, C-terminal subdomain"/>
    <property type="match status" value="1"/>
</dbReference>
<dbReference type="CDD" id="cd17933">
    <property type="entry name" value="DEXSc_RecD-like"/>
    <property type="match status" value="1"/>
</dbReference>
<dbReference type="EMBL" id="VTOY01000003">
    <property type="protein sequence ID" value="TYZ23330.1"/>
    <property type="molecule type" value="Genomic_DNA"/>
</dbReference>
<dbReference type="GO" id="GO:0016887">
    <property type="term" value="F:ATP hydrolysis activity"/>
    <property type="evidence" value="ECO:0007669"/>
    <property type="project" value="RHEA"/>
</dbReference>
<proteinExistence type="inferred from homology"/>
<comment type="similarity">
    <text evidence="3">Belongs to the RecD family. RecD2 subfamily.</text>
</comment>
<dbReference type="GO" id="GO:0043139">
    <property type="term" value="F:5'-3' DNA helicase activity"/>
    <property type="evidence" value="ECO:0007669"/>
    <property type="project" value="UniProtKB-UniRule"/>
</dbReference>
<dbReference type="OrthoDB" id="9803432at2"/>
<dbReference type="Pfam" id="PF13604">
    <property type="entry name" value="AAA_30"/>
    <property type="match status" value="1"/>
</dbReference>
<dbReference type="PANTHER" id="PTHR43788:SF6">
    <property type="entry name" value="DNA HELICASE B"/>
    <property type="match status" value="1"/>
</dbReference>
<keyword evidence="3" id="KW-0413">Isomerase</keyword>
<comment type="function">
    <text evidence="3">DNA-dependent ATPase and ATP-dependent 5'-3' DNA helicase. Has no activity on blunt DNA or DNA with 3'-overhangs, requires at least 10 bases of 5'-ssDNA for helicase activity.</text>
</comment>
<sequence length="737" mass="81100">MANSEYQQMALGLQAEEELEGLVDSIIFASDDGQFAVFRLRPSHQNSRVNVTVSSEPPLVGQQIHLKGSWITHPRFGQQFKAVSMRLEAPTSVEGIERFLGSGVIDGVGPAMAKRIVAKFGADTLDIIEKKPHQLELVEGIGRKTAEKIAASYMDQSELRDIMVWLESHGVSGSFAARIYKKYSSFALDMLESHPYQLAQEIEGIGFATADAIAASLGMTKDNEDRVAAGIDYALQQISLNGHCCIPEGPLVEKAAKLLQVDRESVRNVLKKQLEMQRLSVEYVGAEALIYPPYLYRAEKKVARKLLYLQKYANPLSVADPAKLVTEWETMTGLDLANEQREAMAAVLTHGIFVLTGGPGTGKTTVVRGMLDMLELAGLEILLGAPTGRAAKRLAEATGRKTMTIHRMLEAQGGRQEDGGSMFAKDSDEQLEADAIILDEVSMMDIVLMQHFLEAVPDGCHVILVGDVDQLPAVGPGSVLKDILRSGTIPSVRLTEVFRQDEESTIVLNAHAINAGRLPECRQSGDFQFIECRDAQQTAEVIVRLCQESLPAMGYNPLTDAQVLSPMHRQECGVANLNKLLQEVLNPKSPRKAEFVNSVQTFRYGDKVMQTKNNYTKQVFNGDIGFITAVEPSHITVKFSEEISADYEKSELGELMLAYAMSVHKSQGSEYPVIILPLTPGHHIMLQRNLLYTAVTRAKCLVILVGSKGALSTAVENDRTRKRYTLLAERLSQKLES</sequence>
<dbReference type="InterPro" id="IPR003583">
    <property type="entry name" value="Hlx-hairpin-Hlx_DNA-bd_motif"/>
</dbReference>
<dbReference type="InterPro" id="IPR027785">
    <property type="entry name" value="UvrD-like_helicase_C"/>
</dbReference>